<proteinExistence type="predicted"/>
<accession>A0A2U2DHQ8</accession>
<dbReference type="EMBL" id="QFBC01000020">
    <property type="protein sequence ID" value="PWE52814.1"/>
    <property type="molecule type" value="Genomic_DNA"/>
</dbReference>
<evidence type="ECO:0000313" key="3">
    <source>
        <dbReference type="EMBL" id="PWE52814.1"/>
    </source>
</evidence>
<reference evidence="3 4" key="1">
    <citation type="submission" date="2018-05" db="EMBL/GenBank/DDBJ databases">
        <title>The draft genome of strain NS-104.</title>
        <authorList>
            <person name="Hang P."/>
            <person name="Jiang J."/>
        </authorList>
    </citation>
    <scope>NUCLEOTIDE SEQUENCE [LARGE SCALE GENOMIC DNA]</scope>
    <source>
        <strain evidence="3 4">NS-104</strain>
    </source>
</reference>
<dbReference type="AlphaFoldDB" id="A0A2U2DHQ8"/>
<keyword evidence="4" id="KW-1185">Reference proteome</keyword>
<name>A0A2U2DHQ8_9HYPH</name>
<comment type="caution">
    <text evidence="3">The sequence shown here is derived from an EMBL/GenBank/DDBJ whole genome shotgun (WGS) entry which is preliminary data.</text>
</comment>
<evidence type="ECO:0000256" key="1">
    <source>
        <dbReference type="SAM" id="MobiDB-lite"/>
    </source>
</evidence>
<organism evidence="3 4">
    <name type="scientific">Metarhizobium album</name>
    <dbReference type="NCBI Taxonomy" id="2182425"/>
    <lineage>
        <taxon>Bacteria</taxon>
        <taxon>Pseudomonadati</taxon>
        <taxon>Pseudomonadota</taxon>
        <taxon>Alphaproteobacteria</taxon>
        <taxon>Hyphomicrobiales</taxon>
        <taxon>Rhizobiaceae</taxon>
        <taxon>Metarhizobium</taxon>
    </lineage>
</organism>
<dbReference type="RefSeq" id="WP_109461714.1">
    <property type="nucleotide sequence ID" value="NZ_QFBC01000020.1"/>
</dbReference>
<feature type="transmembrane region" description="Helical" evidence="2">
    <location>
        <begin position="12"/>
        <end position="31"/>
    </location>
</feature>
<dbReference type="Proteomes" id="UP000245252">
    <property type="component" value="Unassembled WGS sequence"/>
</dbReference>
<dbReference type="InterPro" id="IPR009273">
    <property type="entry name" value="DUF930"/>
</dbReference>
<evidence type="ECO:0008006" key="5">
    <source>
        <dbReference type="Google" id="ProtNLM"/>
    </source>
</evidence>
<keyword evidence="2" id="KW-1133">Transmembrane helix</keyword>
<protein>
    <recommendedName>
        <fullName evidence="5">DUF930 domain-containing protein</fullName>
    </recommendedName>
</protein>
<dbReference type="OrthoDB" id="9804158at2"/>
<evidence type="ECO:0000256" key="2">
    <source>
        <dbReference type="SAM" id="Phobius"/>
    </source>
</evidence>
<evidence type="ECO:0000313" key="4">
    <source>
        <dbReference type="Proteomes" id="UP000245252"/>
    </source>
</evidence>
<dbReference type="Pfam" id="PF06059">
    <property type="entry name" value="DUF930"/>
    <property type="match status" value="1"/>
</dbReference>
<keyword evidence="2" id="KW-0812">Transmembrane</keyword>
<feature type="region of interest" description="Disordered" evidence="1">
    <location>
        <begin position="57"/>
        <end position="111"/>
    </location>
</feature>
<feature type="compositionally biased region" description="Basic and acidic residues" evidence="1">
    <location>
        <begin position="57"/>
        <end position="105"/>
    </location>
</feature>
<gene>
    <name evidence="3" type="ORF">DEM27_28870</name>
</gene>
<sequence>MASSGLKQRRSGFAYVILASLAFHLCLYAVFAPLADNAPLPVIPADPAITVEILTEAAEKPHTKPRTDSAEEHIPSRDSVENDADANRDQPEPETKHSTLQDKEAAPAVPAAVTEEQTMVVARSFYSAQILDDPRSRGARAALKSLETSEKIIQTCNLEAMAQIEHWNRTYHPDMVIAYTFESPRIAGASIEARGATFRSRHSWYNLRYSCTMTAALDSVSRFSFSVGEAIAPEEWAQNNLTDEGDGEGAD</sequence>
<keyword evidence="2" id="KW-0472">Membrane</keyword>